<keyword evidence="4 7" id="KW-0812">Transmembrane</keyword>
<evidence type="ECO:0000313" key="10">
    <source>
        <dbReference type="Proteomes" id="UP000824013"/>
    </source>
</evidence>
<dbReference type="AlphaFoldDB" id="A0A9D1ZLJ8"/>
<dbReference type="PANTHER" id="PTHR23501:SF191">
    <property type="entry name" value="VACUOLAR BASIC AMINO ACID TRANSPORTER 4"/>
    <property type="match status" value="1"/>
</dbReference>
<feature type="transmembrane region" description="Helical" evidence="7">
    <location>
        <begin position="256"/>
        <end position="279"/>
    </location>
</feature>
<accession>A0A9D1ZLJ8</accession>
<dbReference type="GO" id="GO:0022857">
    <property type="term" value="F:transmembrane transporter activity"/>
    <property type="evidence" value="ECO:0007669"/>
    <property type="project" value="InterPro"/>
</dbReference>
<dbReference type="SUPFAM" id="SSF103473">
    <property type="entry name" value="MFS general substrate transporter"/>
    <property type="match status" value="1"/>
</dbReference>
<name>A0A9D1ZLJ8_9LACO</name>
<dbReference type="InterPro" id="IPR011701">
    <property type="entry name" value="MFS"/>
</dbReference>
<dbReference type="Gene3D" id="1.20.1720.10">
    <property type="entry name" value="Multidrug resistance protein D"/>
    <property type="match status" value="1"/>
</dbReference>
<feature type="transmembrane region" description="Helical" evidence="7">
    <location>
        <begin position="285"/>
        <end position="308"/>
    </location>
</feature>
<feature type="transmembrane region" description="Helical" evidence="7">
    <location>
        <begin position="449"/>
        <end position="468"/>
    </location>
</feature>
<dbReference type="InterPro" id="IPR036259">
    <property type="entry name" value="MFS_trans_sf"/>
</dbReference>
<reference evidence="9" key="1">
    <citation type="journal article" date="2021" name="PeerJ">
        <title>Extensive microbial diversity within the chicken gut microbiome revealed by metagenomics and culture.</title>
        <authorList>
            <person name="Gilroy R."/>
            <person name="Ravi A."/>
            <person name="Getino M."/>
            <person name="Pursley I."/>
            <person name="Horton D.L."/>
            <person name="Alikhan N.F."/>
            <person name="Baker D."/>
            <person name="Gharbi K."/>
            <person name="Hall N."/>
            <person name="Watson M."/>
            <person name="Adriaenssens E.M."/>
            <person name="Foster-Nyarko E."/>
            <person name="Jarju S."/>
            <person name="Secka A."/>
            <person name="Antonio M."/>
            <person name="Oren A."/>
            <person name="Chaudhuri R.R."/>
            <person name="La Ragione R."/>
            <person name="Hildebrand F."/>
            <person name="Pallen M.J."/>
        </authorList>
    </citation>
    <scope>NUCLEOTIDE SEQUENCE</scope>
    <source>
        <strain evidence="9">3204</strain>
    </source>
</reference>
<evidence type="ECO:0000259" key="8">
    <source>
        <dbReference type="PROSITE" id="PS50850"/>
    </source>
</evidence>
<evidence type="ECO:0000256" key="6">
    <source>
        <dbReference type="ARBA" id="ARBA00023136"/>
    </source>
</evidence>
<dbReference type="PANTHER" id="PTHR23501">
    <property type="entry name" value="MAJOR FACILITATOR SUPERFAMILY"/>
    <property type="match status" value="1"/>
</dbReference>
<feature type="transmembrane region" description="Helical" evidence="7">
    <location>
        <begin position="90"/>
        <end position="112"/>
    </location>
</feature>
<sequence length="477" mass="52619">MIAIFIATFMTSVETTIVTTAMPTIISKLNGLALQSWVFAMYLLTTAVSTPVYGKLSDQLGRKPIFVSGLIIFLLGSFLSGIAPNIYLLIIFRAIQGFGAGAVMPMTFTIIADLFPYDKRSNIIALNNTGWGISALLGPLIGGFVVDRLNWHWIFFINVPLGIIVLILILIGFDESRKVKDKKANIDYKGTLSLTATLVSLLIFLQLIGETRLSIPLILVMLVILIISTVVLVYSERRSDDPIIPLPLFKNQLFKVQILTTLLLSGVQISFQIYFPIWLQSVYRVSASIAGLAITPSPVLWLPASFLVGILVKKFIPKRIAIPVLIIQMLFYLLLVFASLNFPMIMFYIIAAITGGGLGIIITMNTLISQEVVPENDVGTASSMLTLGRTLGQTVMTGILGLVFNLSINHELVKYPNVPFQQVDRFISSNQNSEASLIPSMQKIIIEGMHNVFLVTVVLFVIVLIVNIRDKNKNIIK</sequence>
<keyword evidence="6 7" id="KW-0472">Membrane</keyword>
<feature type="domain" description="Major facilitator superfamily (MFS) profile" evidence="8">
    <location>
        <begin position="1"/>
        <end position="475"/>
    </location>
</feature>
<evidence type="ECO:0000256" key="3">
    <source>
        <dbReference type="ARBA" id="ARBA00022475"/>
    </source>
</evidence>
<feature type="transmembrane region" description="Helical" evidence="7">
    <location>
        <begin position="31"/>
        <end position="53"/>
    </location>
</feature>
<evidence type="ECO:0000256" key="2">
    <source>
        <dbReference type="ARBA" id="ARBA00022448"/>
    </source>
</evidence>
<organism evidence="9 10">
    <name type="scientific">Candidatus Companilactobacillus pullicola</name>
    <dbReference type="NCBI Taxonomy" id="2838523"/>
    <lineage>
        <taxon>Bacteria</taxon>
        <taxon>Bacillati</taxon>
        <taxon>Bacillota</taxon>
        <taxon>Bacilli</taxon>
        <taxon>Lactobacillales</taxon>
        <taxon>Lactobacillaceae</taxon>
        <taxon>Companilactobacillus</taxon>
    </lineage>
</organism>
<dbReference type="EMBL" id="DXCM01000021">
    <property type="protein sequence ID" value="HIY91763.1"/>
    <property type="molecule type" value="Genomic_DNA"/>
</dbReference>
<dbReference type="Gene3D" id="1.20.1250.20">
    <property type="entry name" value="MFS general substrate transporter like domains"/>
    <property type="match status" value="1"/>
</dbReference>
<dbReference type="FunFam" id="1.20.1720.10:FF:000004">
    <property type="entry name" value="EmrB/QacA family drug resistance transporter"/>
    <property type="match status" value="1"/>
</dbReference>
<dbReference type="Pfam" id="PF07690">
    <property type="entry name" value="MFS_1"/>
    <property type="match status" value="1"/>
</dbReference>
<evidence type="ECO:0000313" key="9">
    <source>
        <dbReference type="EMBL" id="HIY91763.1"/>
    </source>
</evidence>
<feature type="transmembrane region" description="Helical" evidence="7">
    <location>
        <begin position="65"/>
        <end position="84"/>
    </location>
</feature>
<dbReference type="InterPro" id="IPR020846">
    <property type="entry name" value="MFS_dom"/>
</dbReference>
<feature type="transmembrane region" description="Helical" evidence="7">
    <location>
        <begin position="151"/>
        <end position="171"/>
    </location>
</feature>
<reference evidence="9" key="2">
    <citation type="submission" date="2021-04" db="EMBL/GenBank/DDBJ databases">
        <authorList>
            <person name="Gilroy R."/>
        </authorList>
    </citation>
    <scope>NUCLEOTIDE SEQUENCE</scope>
    <source>
        <strain evidence="9">3204</strain>
    </source>
</reference>
<feature type="transmembrane region" description="Helical" evidence="7">
    <location>
        <begin position="124"/>
        <end position="145"/>
    </location>
</feature>
<evidence type="ECO:0000256" key="4">
    <source>
        <dbReference type="ARBA" id="ARBA00022692"/>
    </source>
</evidence>
<feature type="transmembrane region" description="Helical" evidence="7">
    <location>
        <begin position="215"/>
        <end position="235"/>
    </location>
</feature>
<dbReference type="PRINTS" id="PR01036">
    <property type="entry name" value="TCRTETB"/>
</dbReference>
<feature type="transmembrane region" description="Helical" evidence="7">
    <location>
        <begin position="192"/>
        <end position="209"/>
    </location>
</feature>
<feature type="transmembrane region" description="Helical" evidence="7">
    <location>
        <begin position="390"/>
        <end position="408"/>
    </location>
</feature>
<evidence type="ECO:0000256" key="7">
    <source>
        <dbReference type="SAM" id="Phobius"/>
    </source>
</evidence>
<evidence type="ECO:0000256" key="5">
    <source>
        <dbReference type="ARBA" id="ARBA00022989"/>
    </source>
</evidence>
<dbReference type="GO" id="GO:0005886">
    <property type="term" value="C:plasma membrane"/>
    <property type="evidence" value="ECO:0007669"/>
    <property type="project" value="UniProtKB-SubCell"/>
</dbReference>
<keyword evidence="3" id="KW-1003">Cell membrane</keyword>
<feature type="transmembrane region" description="Helical" evidence="7">
    <location>
        <begin position="320"/>
        <end position="339"/>
    </location>
</feature>
<dbReference type="PROSITE" id="PS50850">
    <property type="entry name" value="MFS"/>
    <property type="match status" value="1"/>
</dbReference>
<proteinExistence type="predicted"/>
<dbReference type="Proteomes" id="UP000824013">
    <property type="component" value="Unassembled WGS sequence"/>
</dbReference>
<comment type="subcellular location">
    <subcellularLocation>
        <location evidence="1">Cell membrane</location>
        <topology evidence="1">Multi-pass membrane protein</topology>
    </subcellularLocation>
</comment>
<protein>
    <submittedName>
        <fullName evidence="9">MFS transporter</fullName>
    </submittedName>
</protein>
<comment type="caution">
    <text evidence="9">The sequence shown here is derived from an EMBL/GenBank/DDBJ whole genome shotgun (WGS) entry which is preliminary data.</text>
</comment>
<keyword evidence="2" id="KW-0813">Transport</keyword>
<evidence type="ECO:0000256" key="1">
    <source>
        <dbReference type="ARBA" id="ARBA00004651"/>
    </source>
</evidence>
<keyword evidence="5 7" id="KW-1133">Transmembrane helix</keyword>
<feature type="transmembrane region" description="Helical" evidence="7">
    <location>
        <begin position="345"/>
        <end position="369"/>
    </location>
</feature>
<gene>
    <name evidence="9" type="ORF">H9820_02315</name>
</gene>